<name>A0ABN8BIW3_CHISP</name>
<evidence type="ECO:0000259" key="5">
    <source>
        <dbReference type="Pfam" id="PF01321"/>
    </source>
</evidence>
<dbReference type="EMBL" id="OU963901">
    <property type="protein sequence ID" value="CAH0407255.1"/>
    <property type="molecule type" value="Genomic_DNA"/>
</dbReference>
<evidence type="ECO:0000313" key="7">
    <source>
        <dbReference type="EMBL" id="CAH0407255.1"/>
    </source>
</evidence>
<feature type="domain" description="Peptidase M24 C-terminal" evidence="6">
    <location>
        <begin position="664"/>
        <end position="726"/>
    </location>
</feature>
<dbReference type="InterPro" id="IPR000994">
    <property type="entry name" value="Pept_M24"/>
</dbReference>
<keyword evidence="8" id="KW-1185">Reference proteome</keyword>
<gene>
    <name evidence="7" type="ORF">CHILSU_LOCUS10653</name>
</gene>
<evidence type="ECO:0000256" key="2">
    <source>
        <dbReference type="ARBA" id="ARBA00022801"/>
    </source>
</evidence>
<dbReference type="Gene3D" id="3.90.230.10">
    <property type="entry name" value="Creatinase/methionine aminopeptidase superfamily"/>
    <property type="match status" value="1"/>
</dbReference>
<sequence length="760" mass="84469">MHRRPLTLNEIISELEEEVPNSITILPSENCNADVTNEDSHDENQSRYLHGSPCQRQSPHTPHEAVTCVKPERCTRDTEALRVCHGVRIVPTTTSTTPLPPLSLPREVTAPAAPEEPALPPVCEDALSSTTPLARLRAAMRNPVYTHMKALNAFIIFYTDEHLYVSGWDGVGVAAVMADVGAAVWVPGADVKRAVASLSCAWQVFNADDPNQPSIFEWLTERLKRGDRIGADSRLTSYAEWTSLADALQQRGVNLTDVSTLLDKLWAEELDPARRRPEFSEIVAKLHHMEYVGMSWREKVSAVRRELNEAEVDAMVVTALDEVAWLLNVRGRDLPYAPLLKAFVIVSKRDLRVYAPPGKLSMPVREALAVYNCYSTNCTRVNDYANIYADLRRATEGRILIPTSGTFQRGASAAIAQSVPLNKQVFLTSPIIYLKAQKNEAEVKGIKKAHLRDAVAMCTLLCYLQDQKIAHMSEISIAKMVELTRETQAGFVGASMRTRVAFGPSGSEPEYFATPGTNRRIFTNSTLIIRSGGQYDEGTTVVTRTLHYGVPAREMKHAYTTVLRSVAALASLQAPASLPAAHADPIARAPLWLAKQDYVHPTGHGVGAALNRREDPVVIDYRQDVNLHTLKEGYFITSEPAWYDTKFGVSLGNVLEVIPKGSMYIGFREATLIPYEPKLIDKNMLTDYEISWLNAYNERIRTTVGPELKARGLTDVFYWMQNKTIHIEPPSKVKRVVNSAVKRTVELSTLLISITLVTCI</sequence>
<dbReference type="PANTHER" id="PTHR43763">
    <property type="entry name" value="XAA-PRO AMINOPEPTIDASE 1"/>
    <property type="match status" value="1"/>
</dbReference>
<feature type="domain" description="Peptidase M24" evidence="4">
    <location>
        <begin position="445"/>
        <end position="656"/>
    </location>
</feature>
<organism evidence="7 8">
    <name type="scientific">Chilo suppressalis</name>
    <name type="common">Asiatic rice borer moth</name>
    <dbReference type="NCBI Taxonomy" id="168631"/>
    <lineage>
        <taxon>Eukaryota</taxon>
        <taxon>Metazoa</taxon>
        <taxon>Ecdysozoa</taxon>
        <taxon>Arthropoda</taxon>
        <taxon>Hexapoda</taxon>
        <taxon>Insecta</taxon>
        <taxon>Pterygota</taxon>
        <taxon>Neoptera</taxon>
        <taxon>Endopterygota</taxon>
        <taxon>Lepidoptera</taxon>
        <taxon>Glossata</taxon>
        <taxon>Ditrysia</taxon>
        <taxon>Pyraloidea</taxon>
        <taxon>Crambidae</taxon>
        <taxon>Crambinae</taxon>
        <taxon>Chilo</taxon>
    </lineage>
</organism>
<dbReference type="InterPro" id="IPR050422">
    <property type="entry name" value="X-Pro_aminopeptidase_P"/>
</dbReference>
<evidence type="ECO:0000259" key="4">
    <source>
        <dbReference type="Pfam" id="PF00557"/>
    </source>
</evidence>
<keyword evidence="1" id="KW-0479">Metal-binding</keyword>
<dbReference type="Pfam" id="PF01321">
    <property type="entry name" value="Creatinase_N"/>
    <property type="match status" value="1"/>
</dbReference>
<dbReference type="InterPro" id="IPR036005">
    <property type="entry name" value="Creatinase/aminopeptidase-like"/>
</dbReference>
<protein>
    <recommendedName>
        <fullName evidence="9">Aminopeptidase P N-terminal domain-containing protein</fullName>
    </recommendedName>
</protein>
<dbReference type="Proteomes" id="UP001153292">
    <property type="component" value="Chromosome 8"/>
</dbReference>
<evidence type="ECO:0000259" key="6">
    <source>
        <dbReference type="Pfam" id="PF16188"/>
    </source>
</evidence>
<feature type="domain" description="Creatinase N-terminal" evidence="5">
    <location>
        <begin position="149"/>
        <end position="265"/>
    </location>
</feature>
<dbReference type="Pfam" id="PF16188">
    <property type="entry name" value="Peptidase_M24_C"/>
    <property type="match status" value="1"/>
</dbReference>
<dbReference type="InterPro" id="IPR000587">
    <property type="entry name" value="Creatinase_N"/>
</dbReference>
<reference evidence="7" key="1">
    <citation type="submission" date="2021-12" db="EMBL/GenBank/DDBJ databases">
        <authorList>
            <person name="King R."/>
        </authorList>
    </citation>
    <scope>NUCLEOTIDE SEQUENCE</scope>
</reference>
<dbReference type="InterPro" id="IPR029149">
    <property type="entry name" value="Creatin/AminoP/Spt16_N"/>
</dbReference>
<dbReference type="Pfam" id="PF16189">
    <property type="entry name" value="Creatinase_N_2"/>
    <property type="match status" value="1"/>
</dbReference>
<dbReference type="Gene3D" id="3.40.350.10">
    <property type="entry name" value="Creatinase/prolidase N-terminal domain"/>
    <property type="match status" value="2"/>
</dbReference>
<keyword evidence="2" id="KW-0378">Hydrolase</keyword>
<dbReference type="PANTHER" id="PTHR43763:SF6">
    <property type="entry name" value="XAA-PRO AMINOPEPTIDASE 1"/>
    <property type="match status" value="1"/>
</dbReference>
<proteinExistence type="predicted"/>
<dbReference type="SUPFAM" id="SSF53092">
    <property type="entry name" value="Creatinase/prolidase N-terminal domain"/>
    <property type="match status" value="1"/>
</dbReference>
<dbReference type="Pfam" id="PF00557">
    <property type="entry name" value="Peptidase_M24"/>
    <property type="match status" value="1"/>
</dbReference>
<dbReference type="InterPro" id="IPR032416">
    <property type="entry name" value="Peptidase_M24_C"/>
</dbReference>
<dbReference type="SUPFAM" id="SSF55920">
    <property type="entry name" value="Creatinase/aminopeptidase"/>
    <property type="match status" value="1"/>
</dbReference>
<evidence type="ECO:0008006" key="9">
    <source>
        <dbReference type="Google" id="ProtNLM"/>
    </source>
</evidence>
<accession>A0ABN8BIW3</accession>
<evidence type="ECO:0000313" key="8">
    <source>
        <dbReference type="Proteomes" id="UP001153292"/>
    </source>
</evidence>
<evidence type="ECO:0000256" key="3">
    <source>
        <dbReference type="SAM" id="MobiDB-lite"/>
    </source>
</evidence>
<evidence type="ECO:0000256" key="1">
    <source>
        <dbReference type="ARBA" id="ARBA00022723"/>
    </source>
</evidence>
<feature type="region of interest" description="Disordered" evidence="3">
    <location>
        <begin position="31"/>
        <end position="61"/>
    </location>
</feature>